<evidence type="ECO:0000313" key="3">
    <source>
        <dbReference type="Proteomes" id="UP000654075"/>
    </source>
</evidence>
<evidence type="ECO:0000313" key="2">
    <source>
        <dbReference type="EMBL" id="CAE8616847.1"/>
    </source>
</evidence>
<proteinExistence type="predicted"/>
<feature type="non-terminal residue" evidence="2">
    <location>
        <position position="1"/>
    </location>
</feature>
<dbReference type="Proteomes" id="UP000654075">
    <property type="component" value="Unassembled WGS sequence"/>
</dbReference>
<comment type="caution">
    <text evidence="2">The sequence shown here is derived from an EMBL/GenBank/DDBJ whole genome shotgun (WGS) entry which is preliminary data.</text>
</comment>
<accession>A0A813FTI9</accession>
<organism evidence="2 3">
    <name type="scientific">Polarella glacialis</name>
    <name type="common">Dinoflagellate</name>
    <dbReference type="NCBI Taxonomy" id="89957"/>
    <lineage>
        <taxon>Eukaryota</taxon>
        <taxon>Sar</taxon>
        <taxon>Alveolata</taxon>
        <taxon>Dinophyceae</taxon>
        <taxon>Suessiales</taxon>
        <taxon>Suessiaceae</taxon>
        <taxon>Polarella</taxon>
    </lineage>
</organism>
<name>A0A813FTI9_POLGL</name>
<gene>
    <name evidence="2" type="ORF">PGLA1383_LOCUS34516</name>
</gene>
<feature type="compositionally biased region" description="Low complexity" evidence="1">
    <location>
        <begin position="25"/>
        <end position="38"/>
    </location>
</feature>
<evidence type="ECO:0000256" key="1">
    <source>
        <dbReference type="SAM" id="MobiDB-lite"/>
    </source>
</evidence>
<sequence>EFGQQPVPRKEPWPLIRKLQASNESTSSPSQSCTSSPRRTSELKLLGAEDIFPTSVWGVYGQPGLNCTRDFRIYWNPALVETSVL</sequence>
<reference evidence="2" key="1">
    <citation type="submission" date="2021-02" db="EMBL/GenBank/DDBJ databases">
        <authorList>
            <person name="Dougan E. K."/>
            <person name="Rhodes N."/>
            <person name="Thang M."/>
            <person name="Chan C."/>
        </authorList>
    </citation>
    <scope>NUCLEOTIDE SEQUENCE</scope>
</reference>
<dbReference type="AlphaFoldDB" id="A0A813FTI9"/>
<protein>
    <submittedName>
        <fullName evidence="2">Uncharacterized protein</fullName>
    </submittedName>
</protein>
<keyword evidence="3" id="KW-1185">Reference proteome</keyword>
<dbReference type="EMBL" id="CAJNNV010025979">
    <property type="protein sequence ID" value="CAE8616847.1"/>
    <property type="molecule type" value="Genomic_DNA"/>
</dbReference>
<feature type="region of interest" description="Disordered" evidence="1">
    <location>
        <begin position="20"/>
        <end position="40"/>
    </location>
</feature>
<feature type="non-terminal residue" evidence="2">
    <location>
        <position position="85"/>
    </location>
</feature>